<dbReference type="EMBL" id="JBHUMF010000031">
    <property type="protein sequence ID" value="MFD2682948.1"/>
    <property type="molecule type" value="Genomic_DNA"/>
</dbReference>
<accession>A0ABW5RW81</accession>
<sequence>MVWVLFGIVTFLVIAYFKKGKQSDFTLPTKEVDQFIVTAILSTLCAHGILTLTQKEELESLSLDEIGGILTEEGHLQPDDWEWFVSDHIETGNMYYVHHDLDLG</sequence>
<name>A0ABW5RW81_9BACI</name>
<comment type="caution">
    <text evidence="1">The sequence shown here is derived from an EMBL/GenBank/DDBJ whole genome shotgun (WGS) entry which is preliminary data.</text>
</comment>
<organism evidence="1 2">
    <name type="scientific">Bacillus seohaeanensis</name>
    <dbReference type="NCBI Taxonomy" id="284580"/>
    <lineage>
        <taxon>Bacteria</taxon>
        <taxon>Bacillati</taxon>
        <taxon>Bacillota</taxon>
        <taxon>Bacilli</taxon>
        <taxon>Bacillales</taxon>
        <taxon>Bacillaceae</taxon>
        <taxon>Bacillus</taxon>
    </lineage>
</organism>
<evidence type="ECO:0000313" key="1">
    <source>
        <dbReference type="EMBL" id="MFD2682948.1"/>
    </source>
</evidence>
<proteinExistence type="predicted"/>
<reference evidence="2" key="1">
    <citation type="journal article" date="2019" name="Int. J. Syst. Evol. Microbiol.">
        <title>The Global Catalogue of Microorganisms (GCM) 10K type strain sequencing project: providing services to taxonomists for standard genome sequencing and annotation.</title>
        <authorList>
            <consortium name="The Broad Institute Genomics Platform"/>
            <consortium name="The Broad Institute Genome Sequencing Center for Infectious Disease"/>
            <person name="Wu L."/>
            <person name="Ma J."/>
        </authorList>
    </citation>
    <scope>NUCLEOTIDE SEQUENCE [LARGE SCALE GENOMIC DNA]</scope>
    <source>
        <strain evidence="2">KCTC 3913</strain>
    </source>
</reference>
<keyword evidence="2" id="KW-1185">Reference proteome</keyword>
<gene>
    <name evidence="1" type="ORF">ACFSUL_19575</name>
</gene>
<dbReference type="Proteomes" id="UP001597506">
    <property type="component" value="Unassembled WGS sequence"/>
</dbReference>
<evidence type="ECO:0000313" key="2">
    <source>
        <dbReference type="Proteomes" id="UP001597506"/>
    </source>
</evidence>
<dbReference type="RefSeq" id="WP_377937700.1">
    <property type="nucleotide sequence ID" value="NZ_JBHUMF010000031.1"/>
</dbReference>
<protein>
    <submittedName>
        <fullName evidence="1">Uncharacterized protein</fullName>
    </submittedName>
</protein>